<keyword evidence="5" id="KW-1185">Reference proteome</keyword>
<feature type="compositionally biased region" description="Low complexity" evidence="2">
    <location>
        <begin position="655"/>
        <end position="668"/>
    </location>
</feature>
<evidence type="ECO:0000256" key="3">
    <source>
        <dbReference type="SAM" id="Phobius"/>
    </source>
</evidence>
<comment type="caution">
    <text evidence="4">The sequence shown here is derived from an EMBL/GenBank/DDBJ whole genome shotgun (WGS) entry which is preliminary data.</text>
</comment>
<feature type="compositionally biased region" description="Basic and acidic residues" evidence="2">
    <location>
        <begin position="642"/>
        <end position="654"/>
    </location>
</feature>
<feature type="transmembrane region" description="Helical" evidence="3">
    <location>
        <begin position="42"/>
        <end position="60"/>
    </location>
</feature>
<evidence type="ECO:0000256" key="1">
    <source>
        <dbReference type="SAM" id="Coils"/>
    </source>
</evidence>
<feature type="transmembrane region" description="Helical" evidence="3">
    <location>
        <begin position="67"/>
        <end position="88"/>
    </location>
</feature>
<keyword evidence="3" id="KW-1133">Transmembrane helix</keyword>
<feature type="coiled-coil region" evidence="1">
    <location>
        <begin position="778"/>
        <end position="809"/>
    </location>
</feature>
<protein>
    <submittedName>
        <fullName evidence="4">Uncharacterized protein</fullName>
    </submittedName>
</protein>
<evidence type="ECO:0000313" key="5">
    <source>
        <dbReference type="Proteomes" id="UP001521785"/>
    </source>
</evidence>
<name>A0ABR3QZY2_9PLEO</name>
<evidence type="ECO:0000313" key="4">
    <source>
        <dbReference type="EMBL" id="KAL1597720.1"/>
    </source>
</evidence>
<dbReference type="Proteomes" id="UP001521785">
    <property type="component" value="Unassembled WGS sequence"/>
</dbReference>
<sequence length="965" mass="110345">MSSHDSRVQNMGHNATRVDLVPRSPAVATAKKDVTPEQLGRIFDSLAGIGFLSVWFLFYFCYSHRSVCAYVGALVVSVLTVVATFGIYCVFKPHFEPPFKQPSEPDPGDYEDVPLPPPDLINSKRPGDQNLDLDHDFDLPPSVGQQSADVSETVDTDRFKSVIRPTNGSRYYDKAQGRMVPIQNHKYYNIAQKKIVYASSGGLESSGEHNIWAAPETHVYLQEVFFQSPHTVHPVSCIQANTVISQQHLESQKTTLTAPEAEASLNALLDRMETDAKRDGPIAAEYRYRRQLKVLLEVASHTATIHMSLQKCFLTRVKKYAMKHTINHVGSLFARGITLAHSDDMVRAKAFWRLLERYEEKKRKDAANKQWSEQLEAQYANEREEKSRVKKEQLLQEIRQYAVRVGVKMAKKKFSNALDTYPHFSADIIIVLNEVHAQEIEKIREREAHKQRRLDKIRDIARTCSVESVQEQFREEIRTLIPAEQISKFWKAIHEEGLQRDAVWLKRYPREKTAFFKKIGVEAAKEALFKNTIDKRVYCRSEKTGSRIAVIYAEDTYARYKGILSVLVGQDNVRQKFLQIYDDELKRHGQFWKRLAFVKKQIEDCGSVFYVRYWSGVWIDQICTHLGFIPVEFWDHVHGEEGPRRREKEAEEKAAQAAKEQAAQAAKEQAAREQAAREQAGKEQAVKEQAAQAAAKKAAAEKAAEEKAAAEKAAAEKAAAEKAAQEKAAEEQAVQAAVRAAQQEEAETANRVQQRRVQGALAIGEASRQSRSGLFQGLALVQGKFVELRDLVENLRREQERQADEEAAQDALLDLAVNTPLPDCHRLIERTVPSVVYTPKPWDANAGGFTQYWQLQAANYPVFQPLSNIQDNGSRFNMRFARDERWPQFQEHTIYSFYGYMLRYRMVTRDLSSLQRKKLAEDGYRWPTQGNIEPLWAKWKPAGEFRLPANKRFQTIFRGMFWKAT</sequence>
<feature type="compositionally biased region" description="Basic and acidic residues" evidence="2">
    <location>
        <begin position="669"/>
        <end position="686"/>
    </location>
</feature>
<gene>
    <name evidence="4" type="ORF">SLS60_008206</name>
</gene>
<keyword evidence="3" id="KW-0812">Transmembrane</keyword>
<feature type="region of interest" description="Disordered" evidence="2">
    <location>
        <begin position="100"/>
        <end position="134"/>
    </location>
</feature>
<keyword evidence="1" id="KW-0175">Coiled coil</keyword>
<evidence type="ECO:0000256" key="2">
    <source>
        <dbReference type="SAM" id="MobiDB-lite"/>
    </source>
</evidence>
<dbReference type="EMBL" id="JAKJXO020000012">
    <property type="protein sequence ID" value="KAL1597720.1"/>
    <property type="molecule type" value="Genomic_DNA"/>
</dbReference>
<organism evidence="4 5">
    <name type="scientific">Paraconiothyrium brasiliense</name>
    <dbReference type="NCBI Taxonomy" id="300254"/>
    <lineage>
        <taxon>Eukaryota</taxon>
        <taxon>Fungi</taxon>
        <taxon>Dikarya</taxon>
        <taxon>Ascomycota</taxon>
        <taxon>Pezizomycotina</taxon>
        <taxon>Dothideomycetes</taxon>
        <taxon>Pleosporomycetidae</taxon>
        <taxon>Pleosporales</taxon>
        <taxon>Massarineae</taxon>
        <taxon>Didymosphaeriaceae</taxon>
        <taxon>Paraconiothyrium</taxon>
    </lineage>
</organism>
<keyword evidence="3" id="KW-0472">Membrane</keyword>
<feature type="region of interest" description="Disordered" evidence="2">
    <location>
        <begin position="642"/>
        <end position="687"/>
    </location>
</feature>
<accession>A0ABR3QZY2</accession>
<proteinExistence type="predicted"/>
<reference evidence="4 5" key="1">
    <citation type="submission" date="2024-02" db="EMBL/GenBank/DDBJ databases">
        <title>De novo assembly and annotation of 12 fungi associated with fruit tree decline syndrome in Ontario, Canada.</title>
        <authorList>
            <person name="Sulman M."/>
            <person name="Ellouze W."/>
            <person name="Ilyukhin E."/>
        </authorList>
    </citation>
    <scope>NUCLEOTIDE SEQUENCE [LARGE SCALE GENOMIC DNA]</scope>
    <source>
        <strain evidence="4 5">M42-189</strain>
    </source>
</reference>